<name>Q1MC90_RHIJ3</name>
<dbReference type="KEGG" id="rle:RL3951"/>
<dbReference type="HOGENOM" id="CLU_1659340_0_0_5"/>
<evidence type="ECO:0000313" key="2">
    <source>
        <dbReference type="EMBL" id="CAK09441.1"/>
    </source>
</evidence>
<feature type="domain" description="Arc-like DNA binding" evidence="1">
    <location>
        <begin position="12"/>
        <end position="52"/>
    </location>
</feature>
<dbReference type="AlphaFoldDB" id="Q1MC90"/>
<organism evidence="2 3">
    <name type="scientific">Rhizobium johnstonii (strain DSM 114642 / LMG 32736 / 3841)</name>
    <name type="common">Rhizobium leguminosarum bv. viciae</name>
    <dbReference type="NCBI Taxonomy" id="216596"/>
    <lineage>
        <taxon>Bacteria</taxon>
        <taxon>Pseudomonadati</taxon>
        <taxon>Pseudomonadota</taxon>
        <taxon>Alphaproteobacteria</taxon>
        <taxon>Hyphomicrobiales</taxon>
        <taxon>Rhizobiaceae</taxon>
        <taxon>Rhizobium/Agrobacterium group</taxon>
        <taxon>Rhizobium</taxon>
        <taxon>Rhizobium johnstonii</taxon>
    </lineage>
</organism>
<dbReference type="Gene3D" id="1.10.1220.10">
    <property type="entry name" value="Met repressor-like"/>
    <property type="match status" value="1"/>
</dbReference>
<gene>
    <name evidence="2" type="ordered locus">RL3951</name>
</gene>
<dbReference type="eggNOG" id="COG4877">
    <property type="taxonomic scope" value="Bacteria"/>
</dbReference>
<dbReference type="SUPFAM" id="SSF47598">
    <property type="entry name" value="Ribbon-helix-helix"/>
    <property type="match status" value="1"/>
</dbReference>
<dbReference type="Pfam" id="PF03869">
    <property type="entry name" value="Arc"/>
    <property type="match status" value="1"/>
</dbReference>
<sequence length="159" mass="17818">MAKSTISKDPVSEQDKFMLRLPAGMRDAIREEADANGRSMNAEIVHRLENSLDPSFFGSEFTRVSQNYEASTSTVNHFLQMLAKKNVLYVALDAEGVPISWPEVMTNLNAIASALKEPIEKIDAAVFTPQVSSSRIREDAWFALLDFFRKQRGDSDDES</sequence>
<dbReference type="EMBL" id="AM236080">
    <property type="protein sequence ID" value="CAK09441.1"/>
    <property type="molecule type" value="Genomic_DNA"/>
</dbReference>
<reference evidence="2 3" key="1">
    <citation type="journal article" date="2006" name="Genome Biol.">
        <title>The genome of Rhizobium leguminosarum has recognizable core and accessory components.</title>
        <authorList>
            <person name="Young J.W."/>
            <person name="Crossman L.C."/>
            <person name="Johnston A.W.B."/>
            <person name="Thomson N.R."/>
            <person name="Ghazoui Z.F."/>
            <person name="Hull K.H."/>
            <person name="Wexler M."/>
            <person name="Curson A.R.J."/>
            <person name="Todd J.D."/>
            <person name="Poole P.S."/>
            <person name="Mauchline T.H."/>
            <person name="East A.K."/>
            <person name="Quail M.A."/>
            <person name="Churcher C."/>
            <person name="Arrowsmith C."/>
            <person name="Cherevach A."/>
            <person name="Chillingworth T."/>
            <person name="Clarke K."/>
            <person name="Cronin A."/>
            <person name="Davis P."/>
            <person name="Fraser A."/>
            <person name="Hance Z."/>
            <person name="Hauser H."/>
            <person name="Jagels K."/>
            <person name="Moule S."/>
            <person name="Mungall K."/>
            <person name="Norbertczak H."/>
            <person name="Rabbinowitsch E."/>
            <person name="Sanders M."/>
            <person name="Simmonds M."/>
            <person name="Whitehead S."/>
            <person name="Parkhill J."/>
        </authorList>
    </citation>
    <scope>NUCLEOTIDE SEQUENCE [LARGE SCALE GENOMIC DNA]</scope>
    <source>
        <strain evidence="3">DSM 114642 / LMG 32736 / 3841</strain>
    </source>
</reference>
<evidence type="ECO:0000259" key="1">
    <source>
        <dbReference type="Pfam" id="PF03869"/>
    </source>
</evidence>
<dbReference type="InterPro" id="IPR005569">
    <property type="entry name" value="Arc_DNA-bd_dom"/>
</dbReference>
<evidence type="ECO:0000313" key="3">
    <source>
        <dbReference type="Proteomes" id="UP000006575"/>
    </source>
</evidence>
<dbReference type="EnsemblBacteria" id="CAK09441">
    <property type="protein sequence ID" value="CAK09441"/>
    <property type="gene ID" value="RL3951"/>
</dbReference>
<proteinExistence type="predicted"/>
<dbReference type="GeneID" id="303212441"/>
<protein>
    <submittedName>
        <fullName evidence="2">Arc family transcriptional regulator</fullName>
    </submittedName>
</protein>
<dbReference type="GO" id="GO:0003677">
    <property type="term" value="F:DNA binding"/>
    <property type="evidence" value="ECO:0007669"/>
    <property type="project" value="InterPro"/>
</dbReference>
<accession>Q1MC90</accession>
<dbReference type="InterPro" id="IPR010985">
    <property type="entry name" value="Ribbon_hlx_hlx"/>
</dbReference>
<dbReference type="RefSeq" id="WP_011653384.1">
    <property type="nucleotide sequence ID" value="NC_008380.1"/>
</dbReference>
<dbReference type="GO" id="GO:0006355">
    <property type="term" value="P:regulation of DNA-templated transcription"/>
    <property type="evidence" value="ECO:0007669"/>
    <property type="project" value="InterPro"/>
</dbReference>
<dbReference type="InterPro" id="IPR013321">
    <property type="entry name" value="Arc_rbn_hlx_hlx"/>
</dbReference>
<dbReference type="Proteomes" id="UP000006575">
    <property type="component" value="Chromosome"/>
</dbReference>
<keyword evidence="3" id="KW-1185">Reference proteome</keyword>